<keyword evidence="3" id="KW-1185">Reference proteome</keyword>
<dbReference type="EMBL" id="MZNU01000076">
    <property type="protein sequence ID" value="OWP05301.1"/>
    <property type="molecule type" value="Genomic_DNA"/>
</dbReference>
<dbReference type="CDD" id="cd00593">
    <property type="entry name" value="RIBOc"/>
    <property type="match status" value="1"/>
</dbReference>
<evidence type="ECO:0000259" key="1">
    <source>
        <dbReference type="Pfam" id="PF14622"/>
    </source>
</evidence>
<gene>
    <name evidence="2" type="ORF">B2J93_8043</name>
</gene>
<dbReference type="InParanoid" id="A0A218ZB44"/>
<dbReference type="OrthoDB" id="2281895at2759"/>
<dbReference type="InterPro" id="IPR036389">
    <property type="entry name" value="RNase_III_sf"/>
</dbReference>
<dbReference type="SUPFAM" id="SSF69065">
    <property type="entry name" value="RNase III domain-like"/>
    <property type="match status" value="1"/>
</dbReference>
<comment type="caution">
    <text evidence="2">The sequence shown here is derived from an EMBL/GenBank/DDBJ whole genome shotgun (WGS) entry which is preliminary data.</text>
</comment>
<dbReference type="PANTHER" id="PTHR28160:SF1">
    <property type="entry name" value="LARGE RIBOSOMAL SUBUNIT PROTEIN ML57"/>
    <property type="match status" value="1"/>
</dbReference>
<dbReference type="AlphaFoldDB" id="A0A218ZB44"/>
<dbReference type="FunFam" id="1.10.1520.10:FF:000018">
    <property type="entry name" value="RNase III domain protein"/>
    <property type="match status" value="1"/>
</dbReference>
<evidence type="ECO:0000313" key="2">
    <source>
        <dbReference type="EMBL" id="OWP05301.1"/>
    </source>
</evidence>
<organism evidence="2 3">
    <name type="scientific">Diplocarpon coronariae</name>
    <dbReference type="NCBI Taxonomy" id="2795749"/>
    <lineage>
        <taxon>Eukaryota</taxon>
        <taxon>Fungi</taxon>
        <taxon>Dikarya</taxon>
        <taxon>Ascomycota</taxon>
        <taxon>Pezizomycotina</taxon>
        <taxon>Leotiomycetes</taxon>
        <taxon>Helotiales</taxon>
        <taxon>Drepanopezizaceae</taxon>
        <taxon>Diplocarpon</taxon>
    </lineage>
</organism>
<dbReference type="InterPro" id="IPR000999">
    <property type="entry name" value="RNase_III_dom"/>
</dbReference>
<dbReference type="PANTHER" id="PTHR28160">
    <property type="entry name" value="54S RIBOSOMAL PROTEIN L15, MITOCHONDRIAL"/>
    <property type="match status" value="1"/>
</dbReference>
<protein>
    <recommendedName>
        <fullName evidence="1">RNase III domain-containing protein</fullName>
    </recommendedName>
</protein>
<dbReference type="FunCoup" id="A0A218ZB44">
    <property type="interactions" value="130"/>
</dbReference>
<proteinExistence type="predicted"/>
<dbReference type="Pfam" id="PF14622">
    <property type="entry name" value="Ribonucleas_3_3"/>
    <property type="match status" value="1"/>
</dbReference>
<dbReference type="Gene3D" id="1.10.1520.10">
    <property type="entry name" value="Ribonuclease III domain"/>
    <property type="match status" value="1"/>
</dbReference>
<reference evidence="2 3" key="1">
    <citation type="submission" date="2017-04" db="EMBL/GenBank/DDBJ databases">
        <title>Draft genome sequence of Marssonina coronaria NL1: causal agent of apple blotch.</title>
        <authorList>
            <person name="Cheng Q."/>
        </authorList>
    </citation>
    <scope>NUCLEOTIDE SEQUENCE [LARGE SCALE GENOMIC DNA]</scope>
    <source>
        <strain evidence="2 3">NL1</strain>
    </source>
</reference>
<dbReference type="GO" id="GO:0032543">
    <property type="term" value="P:mitochondrial translation"/>
    <property type="evidence" value="ECO:0007669"/>
    <property type="project" value="InterPro"/>
</dbReference>
<dbReference type="GO" id="GO:0004525">
    <property type="term" value="F:ribonuclease III activity"/>
    <property type="evidence" value="ECO:0007669"/>
    <property type="project" value="InterPro"/>
</dbReference>
<sequence length="259" mass="29097">MASKTTGRLLQSFARKTRPIAECASSKSCTVSIRPFSVSVARREEQYDTAKAERPRWSYTPEKMKAPFPWRIKDPEKGWECNSDPARLDHFYSKLLGRGGENVLTEEVKWLAITHKSFDQGRRGFNDRLAFLGRRILTVQTNIALLQSTNATKTQSLPDYLDERVPFEHPALGGLMNVTDVPISEVLSKERLGLLATQMGMREILRWQPRNVKNMQSSGIDVVLTTSLYAIIGAIALQKGGKAAAQFSRYNVLKPLGIL</sequence>
<name>A0A218ZB44_9HELO</name>
<evidence type="ECO:0000313" key="3">
    <source>
        <dbReference type="Proteomes" id="UP000242519"/>
    </source>
</evidence>
<dbReference type="GO" id="GO:0006396">
    <property type="term" value="P:RNA processing"/>
    <property type="evidence" value="ECO:0007669"/>
    <property type="project" value="InterPro"/>
</dbReference>
<dbReference type="GO" id="GO:0005762">
    <property type="term" value="C:mitochondrial large ribosomal subunit"/>
    <property type="evidence" value="ECO:0007669"/>
    <property type="project" value="InterPro"/>
</dbReference>
<dbReference type="STRING" id="503106.A0A218ZB44"/>
<dbReference type="GO" id="GO:0003735">
    <property type="term" value="F:structural constituent of ribosome"/>
    <property type="evidence" value="ECO:0007669"/>
    <property type="project" value="InterPro"/>
</dbReference>
<accession>A0A218ZB44</accession>
<dbReference type="Proteomes" id="UP000242519">
    <property type="component" value="Unassembled WGS sequence"/>
</dbReference>
<dbReference type="InterPro" id="IPR040030">
    <property type="entry name" value="Ribosomal_mL57"/>
</dbReference>
<feature type="domain" description="RNase III" evidence="1">
    <location>
        <begin position="106"/>
        <end position="255"/>
    </location>
</feature>